<evidence type="ECO:0000259" key="3">
    <source>
        <dbReference type="Pfam" id="PF10551"/>
    </source>
</evidence>
<keyword evidence="1" id="KW-0479">Metal-binding</keyword>
<comment type="subcellular location">
    <subcellularLocation>
        <location evidence="1">Nucleus</location>
    </subcellularLocation>
</comment>
<evidence type="ECO:0000259" key="2">
    <source>
        <dbReference type="Pfam" id="PF03101"/>
    </source>
</evidence>
<dbReference type="AlphaFoldDB" id="A0A8T0X1M0"/>
<dbReference type="InterPro" id="IPR004330">
    <property type="entry name" value="FAR1_DNA_bnd_dom"/>
</dbReference>
<comment type="caution">
    <text evidence="4">The sequence shown here is derived from an EMBL/GenBank/DDBJ whole genome shotgun (WGS) entry which is preliminary data.</text>
</comment>
<sequence length="394" mass="45016">MYSWELGFGIRFGRSRTSISGRRTRQDIVCACEGRDSSEEARSVRCGCAVMIRLLRKDDDSWFISRFVGAHNHPLSSTCGERRQWKSHSRIDQMTRDLVQNLRANNVQISRVCSILGSMHGSSKYVPFSRQSIRTLCGRLAQESIEGDTGKTIGLFAGMREQDPAMVVRMQLDDGRRIKSLFWCHGASRFKYSCFGDAITFDTTYRTNLYNLPFGLFVGANHHFQTVIFGAVLLTEETTDAFQWAFRTFVEAMDGLRPKTILTDQCPAMKSAIAIELPTTRHRWCKWHVLKKAKESLGGIYSKNSVFKKQLHELVDEIVSIPEFETRWAQLVEEHGLGANEFLARAYQNRDMWAKPFFTETFCAGMTSTQRSESANHLLKTYIPRSAPMHLFVS</sequence>
<dbReference type="InterPro" id="IPR018289">
    <property type="entry name" value="MULE_transposase_dom"/>
</dbReference>
<dbReference type="Pfam" id="PF10551">
    <property type="entry name" value="MULE"/>
    <property type="match status" value="1"/>
</dbReference>
<dbReference type="GO" id="GO:0006355">
    <property type="term" value="P:regulation of DNA-templated transcription"/>
    <property type="evidence" value="ECO:0007669"/>
    <property type="project" value="UniProtKB-UniRule"/>
</dbReference>
<dbReference type="EMBL" id="CM029037">
    <property type="protein sequence ID" value="KAG2655452.1"/>
    <property type="molecule type" value="Genomic_DNA"/>
</dbReference>
<reference evidence="4" key="1">
    <citation type="submission" date="2020-05" db="EMBL/GenBank/DDBJ databases">
        <title>WGS assembly of Panicum virgatum.</title>
        <authorList>
            <person name="Lovell J.T."/>
            <person name="Jenkins J."/>
            <person name="Shu S."/>
            <person name="Juenger T.E."/>
            <person name="Schmutz J."/>
        </authorList>
    </citation>
    <scope>NUCLEOTIDE SEQUENCE</scope>
    <source>
        <strain evidence="4">AP13</strain>
    </source>
</reference>
<keyword evidence="5" id="KW-1185">Reference proteome</keyword>
<dbReference type="Proteomes" id="UP000823388">
    <property type="component" value="Chromosome 1K"/>
</dbReference>
<evidence type="ECO:0000313" key="5">
    <source>
        <dbReference type="Proteomes" id="UP000823388"/>
    </source>
</evidence>
<proteinExistence type="inferred from homology"/>
<dbReference type="Pfam" id="PF03101">
    <property type="entry name" value="FAR1"/>
    <property type="match status" value="1"/>
</dbReference>
<keyword evidence="1" id="KW-0539">Nucleus</keyword>
<dbReference type="PANTHER" id="PTHR31669:SF168">
    <property type="entry name" value="PROTEIN FAR1-RELATED SEQUENCE"/>
    <property type="match status" value="1"/>
</dbReference>
<dbReference type="GO" id="GO:0005634">
    <property type="term" value="C:nucleus"/>
    <property type="evidence" value="ECO:0007669"/>
    <property type="project" value="UniProtKB-SubCell"/>
</dbReference>
<dbReference type="PANTHER" id="PTHR31669">
    <property type="entry name" value="PROTEIN FAR1-RELATED SEQUENCE 10-RELATED"/>
    <property type="match status" value="1"/>
</dbReference>
<comment type="similarity">
    <text evidence="1">Belongs to the FHY3/FAR1 family.</text>
</comment>
<dbReference type="GO" id="GO:0008270">
    <property type="term" value="F:zinc ion binding"/>
    <property type="evidence" value="ECO:0007669"/>
    <property type="project" value="UniProtKB-UniRule"/>
</dbReference>
<evidence type="ECO:0000313" key="4">
    <source>
        <dbReference type="EMBL" id="KAG2655452.1"/>
    </source>
</evidence>
<feature type="domain" description="MULE transposase" evidence="3">
    <location>
        <begin position="199"/>
        <end position="292"/>
    </location>
</feature>
<organism evidence="4 5">
    <name type="scientific">Panicum virgatum</name>
    <name type="common">Blackwell switchgrass</name>
    <dbReference type="NCBI Taxonomy" id="38727"/>
    <lineage>
        <taxon>Eukaryota</taxon>
        <taxon>Viridiplantae</taxon>
        <taxon>Streptophyta</taxon>
        <taxon>Embryophyta</taxon>
        <taxon>Tracheophyta</taxon>
        <taxon>Spermatophyta</taxon>
        <taxon>Magnoliopsida</taxon>
        <taxon>Liliopsida</taxon>
        <taxon>Poales</taxon>
        <taxon>Poaceae</taxon>
        <taxon>PACMAD clade</taxon>
        <taxon>Panicoideae</taxon>
        <taxon>Panicodae</taxon>
        <taxon>Paniceae</taxon>
        <taxon>Panicinae</taxon>
        <taxon>Panicum</taxon>
        <taxon>Panicum sect. Hiantes</taxon>
    </lineage>
</organism>
<comment type="function">
    <text evidence="1">Putative transcription activator involved in regulating light control of development.</text>
</comment>
<dbReference type="InterPro" id="IPR031052">
    <property type="entry name" value="FHY3/FAR1"/>
</dbReference>
<feature type="domain" description="FAR1" evidence="2">
    <location>
        <begin position="2"/>
        <end position="76"/>
    </location>
</feature>
<gene>
    <name evidence="4" type="ORF">PVAP13_1KG021993</name>
</gene>
<protein>
    <recommendedName>
        <fullName evidence="1">Protein FAR1-RELATED SEQUENCE</fullName>
    </recommendedName>
</protein>
<accession>A0A8T0X1M0</accession>
<name>A0A8T0X1M0_PANVG</name>
<keyword evidence="1" id="KW-0863">Zinc-finger</keyword>
<evidence type="ECO:0000256" key="1">
    <source>
        <dbReference type="RuleBase" id="RU367018"/>
    </source>
</evidence>
<keyword evidence="1" id="KW-0862">Zinc</keyword>